<name>A0A9D7SB73_9BACT</name>
<evidence type="ECO:0000256" key="4">
    <source>
        <dbReference type="ARBA" id="ARBA00022989"/>
    </source>
</evidence>
<evidence type="ECO:0000256" key="7">
    <source>
        <dbReference type="SAM" id="Phobius"/>
    </source>
</evidence>
<dbReference type="Pfam" id="PF12704">
    <property type="entry name" value="MacB_PCD"/>
    <property type="match status" value="1"/>
</dbReference>
<dbReference type="PANTHER" id="PTHR30572">
    <property type="entry name" value="MEMBRANE COMPONENT OF TRANSPORTER-RELATED"/>
    <property type="match status" value="1"/>
</dbReference>
<evidence type="ECO:0000256" key="1">
    <source>
        <dbReference type="ARBA" id="ARBA00004651"/>
    </source>
</evidence>
<sequence length="416" mass="46241">MVFFRILSESLHQAKQQLVGNKLRSFLTLLGITIGIFCVIAVLSAVDSLENNILESFEKLGNDVLYIDKMSWQEDPGKNYWKYLSRPNPSIQDLTTIQKKSKLAAYASLSVFAPGRIIKAGNNYVEGAYVSGITEDYNQVIKLDFEEGRYFSNHEFFIGGNQVIMGNKLATSLFPNHNGVGKEVKIFGQYFTIAGILKEEGKSLINVMPMDEAVFFPWNTMRKLISINQNSNWGTMLNVKAKRGADLEEMRYELASILRPSRGLKPKDNDNFAINQLTMLTNIVSSVFGVVNVAGFIIGLFAMLVGAFGVANIMFVSVKERTPLIGIKMAIGAKRYYILLEYLLEAIILCIIGGIAGLLLVWLILTLVTQLMDFEMFMSIGNVMLGLLLSVIIGIIAGIVPAYHASNMDPVEAMRK</sequence>
<evidence type="ECO:0000313" key="10">
    <source>
        <dbReference type="EMBL" id="MBK9718724.1"/>
    </source>
</evidence>
<comment type="similarity">
    <text evidence="6">Belongs to the ABC-4 integral membrane protein family.</text>
</comment>
<dbReference type="InterPro" id="IPR003838">
    <property type="entry name" value="ABC3_permease_C"/>
</dbReference>
<feature type="transmembrane region" description="Helical" evidence="7">
    <location>
        <begin position="339"/>
        <end position="365"/>
    </location>
</feature>
<protein>
    <submittedName>
        <fullName evidence="10">ABC transporter permease</fullName>
    </submittedName>
</protein>
<keyword evidence="2" id="KW-1003">Cell membrane</keyword>
<reference evidence="10 11" key="1">
    <citation type="submission" date="2020-10" db="EMBL/GenBank/DDBJ databases">
        <title>Connecting structure to function with the recovery of over 1000 high-quality activated sludge metagenome-assembled genomes encoding full-length rRNA genes using long-read sequencing.</title>
        <authorList>
            <person name="Singleton C.M."/>
            <person name="Petriglieri F."/>
            <person name="Kristensen J.M."/>
            <person name="Kirkegaard R.H."/>
            <person name="Michaelsen T.Y."/>
            <person name="Andersen M.H."/>
            <person name="Karst S.M."/>
            <person name="Dueholm M.S."/>
            <person name="Nielsen P.H."/>
            <person name="Albertsen M."/>
        </authorList>
    </citation>
    <scope>NUCLEOTIDE SEQUENCE [LARGE SCALE GENOMIC DNA]</scope>
    <source>
        <strain evidence="10">Ribe_18-Q3-R11-54_BAT3C.373</strain>
    </source>
</reference>
<dbReference type="InterPro" id="IPR050250">
    <property type="entry name" value="Macrolide_Exporter_MacB"/>
</dbReference>
<feature type="transmembrane region" description="Helical" evidence="7">
    <location>
        <begin position="385"/>
        <end position="406"/>
    </location>
</feature>
<evidence type="ECO:0000256" key="3">
    <source>
        <dbReference type="ARBA" id="ARBA00022692"/>
    </source>
</evidence>
<organism evidence="10 11">
    <name type="scientific">Candidatus Defluviibacterium haderslevense</name>
    <dbReference type="NCBI Taxonomy" id="2981993"/>
    <lineage>
        <taxon>Bacteria</taxon>
        <taxon>Pseudomonadati</taxon>
        <taxon>Bacteroidota</taxon>
        <taxon>Saprospiria</taxon>
        <taxon>Saprospirales</taxon>
        <taxon>Saprospiraceae</taxon>
        <taxon>Candidatus Defluviibacterium</taxon>
    </lineage>
</organism>
<keyword evidence="4 7" id="KW-1133">Transmembrane helix</keyword>
<evidence type="ECO:0000259" key="9">
    <source>
        <dbReference type="Pfam" id="PF12704"/>
    </source>
</evidence>
<dbReference type="InterPro" id="IPR025857">
    <property type="entry name" value="MacB_PCD"/>
</dbReference>
<feature type="transmembrane region" description="Helical" evidence="7">
    <location>
        <begin position="297"/>
        <end position="318"/>
    </location>
</feature>
<comment type="caution">
    <text evidence="10">The sequence shown here is derived from an EMBL/GenBank/DDBJ whole genome shotgun (WGS) entry which is preliminary data.</text>
</comment>
<dbReference type="GO" id="GO:0022857">
    <property type="term" value="F:transmembrane transporter activity"/>
    <property type="evidence" value="ECO:0007669"/>
    <property type="project" value="TreeGrafter"/>
</dbReference>
<dbReference type="GO" id="GO:0005886">
    <property type="term" value="C:plasma membrane"/>
    <property type="evidence" value="ECO:0007669"/>
    <property type="project" value="UniProtKB-SubCell"/>
</dbReference>
<accession>A0A9D7SB73</accession>
<evidence type="ECO:0000256" key="2">
    <source>
        <dbReference type="ARBA" id="ARBA00022475"/>
    </source>
</evidence>
<feature type="domain" description="MacB-like periplasmic core" evidence="9">
    <location>
        <begin position="25"/>
        <end position="254"/>
    </location>
</feature>
<keyword evidence="5 7" id="KW-0472">Membrane</keyword>
<dbReference type="PANTHER" id="PTHR30572:SF4">
    <property type="entry name" value="ABC TRANSPORTER PERMEASE YTRF"/>
    <property type="match status" value="1"/>
</dbReference>
<dbReference type="Pfam" id="PF02687">
    <property type="entry name" value="FtsX"/>
    <property type="match status" value="1"/>
</dbReference>
<feature type="domain" description="ABC3 transporter permease C-terminal" evidence="8">
    <location>
        <begin position="297"/>
        <end position="410"/>
    </location>
</feature>
<evidence type="ECO:0000259" key="8">
    <source>
        <dbReference type="Pfam" id="PF02687"/>
    </source>
</evidence>
<proteinExistence type="inferred from homology"/>
<dbReference type="EMBL" id="JADKFW010000012">
    <property type="protein sequence ID" value="MBK9718724.1"/>
    <property type="molecule type" value="Genomic_DNA"/>
</dbReference>
<evidence type="ECO:0000313" key="11">
    <source>
        <dbReference type="Proteomes" id="UP000808349"/>
    </source>
</evidence>
<evidence type="ECO:0000256" key="6">
    <source>
        <dbReference type="ARBA" id="ARBA00038076"/>
    </source>
</evidence>
<comment type="subcellular location">
    <subcellularLocation>
        <location evidence="1">Cell membrane</location>
        <topology evidence="1">Multi-pass membrane protein</topology>
    </subcellularLocation>
</comment>
<dbReference type="Proteomes" id="UP000808349">
    <property type="component" value="Unassembled WGS sequence"/>
</dbReference>
<keyword evidence="3 7" id="KW-0812">Transmembrane</keyword>
<dbReference type="AlphaFoldDB" id="A0A9D7SB73"/>
<evidence type="ECO:0000256" key="5">
    <source>
        <dbReference type="ARBA" id="ARBA00023136"/>
    </source>
</evidence>
<gene>
    <name evidence="10" type="ORF">IPO85_14655</name>
</gene>
<feature type="transmembrane region" description="Helical" evidence="7">
    <location>
        <begin position="26"/>
        <end position="46"/>
    </location>
</feature>